<dbReference type="EMBL" id="QXFV01009828">
    <property type="protein sequence ID" value="KAE8954502.1"/>
    <property type="molecule type" value="Genomic_DNA"/>
</dbReference>
<dbReference type="InterPro" id="IPR007193">
    <property type="entry name" value="Upf2/Nmd2_C"/>
</dbReference>
<organism evidence="2 3">
    <name type="scientific">Phytophthora rubi</name>
    <dbReference type="NCBI Taxonomy" id="129364"/>
    <lineage>
        <taxon>Eukaryota</taxon>
        <taxon>Sar</taxon>
        <taxon>Stramenopiles</taxon>
        <taxon>Oomycota</taxon>
        <taxon>Peronosporomycetes</taxon>
        <taxon>Peronosporales</taxon>
        <taxon>Peronosporaceae</taxon>
        <taxon>Phytophthora</taxon>
    </lineage>
</organism>
<feature type="domain" description="Up-frameshift suppressor 2 C-terminal" evidence="1">
    <location>
        <begin position="60"/>
        <end position="144"/>
    </location>
</feature>
<sequence>RDLLWVARACLCRRSASALRIYHESKDVFNLKKLEKLGSKAGVVQVDDGLGYRHAEARYVDKMAIPSVVKSSASLAPAGPRGMLALDANEPPDGVVFRMLRRGNKGKVEARHLVPEASSLAQHSHRQENAGKKEQSELKRLVLQNMERDDFINASRT</sequence>
<dbReference type="Proteomes" id="UP000429607">
    <property type="component" value="Unassembled WGS sequence"/>
</dbReference>
<gene>
    <name evidence="2" type="ORF">PR001_g32467</name>
</gene>
<evidence type="ECO:0000313" key="3">
    <source>
        <dbReference type="Proteomes" id="UP000429607"/>
    </source>
</evidence>
<accession>A0A6A3GAZ2</accession>
<protein>
    <recommendedName>
        <fullName evidence="1">Up-frameshift suppressor 2 C-terminal domain-containing protein</fullName>
    </recommendedName>
</protein>
<evidence type="ECO:0000259" key="1">
    <source>
        <dbReference type="Pfam" id="PF04050"/>
    </source>
</evidence>
<proteinExistence type="predicted"/>
<dbReference type="AlphaFoldDB" id="A0A6A3GAZ2"/>
<dbReference type="Pfam" id="PF04050">
    <property type="entry name" value="Upf2"/>
    <property type="match status" value="1"/>
</dbReference>
<feature type="non-terminal residue" evidence="2">
    <location>
        <position position="1"/>
    </location>
</feature>
<comment type="caution">
    <text evidence="2">The sequence shown here is derived from an EMBL/GenBank/DDBJ whole genome shotgun (WGS) entry which is preliminary data.</text>
</comment>
<name>A0A6A3GAZ2_9STRA</name>
<reference evidence="2 3" key="1">
    <citation type="submission" date="2018-09" db="EMBL/GenBank/DDBJ databases">
        <title>Genomic investigation of the strawberry pathogen Phytophthora fragariae indicates pathogenicity is determined by transcriptional variation in three key races.</title>
        <authorList>
            <person name="Adams T.M."/>
            <person name="Armitage A.D."/>
            <person name="Sobczyk M.K."/>
            <person name="Bates H.J."/>
            <person name="Dunwell J.M."/>
            <person name="Nellist C.F."/>
            <person name="Harrison R.J."/>
        </authorList>
    </citation>
    <scope>NUCLEOTIDE SEQUENCE [LARGE SCALE GENOMIC DNA]</scope>
    <source>
        <strain evidence="2 3">SCRP249</strain>
    </source>
</reference>
<evidence type="ECO:0000313" key="2">
    <source>
        <dbReference type="EMBL" id="KAE8954502.1"/>
    </source>
</evidence>